<sequence>MFCTSLKSNKKVYWIHLIAKNKLHFPKLEKANLCNLKLRDSSPNPIKLGFSSFE</sequence>
<evidence type="ECO:0000313" key="2">
    <source>
        <dbReference type="Proteomes" id="UP000031465"/>
    </source>
</evidence>
<accession>A0A0C1JP21</accession>
<evidence type="ECO:0000313" key="1">
    <source>
        <dbReference type="EMBL" id="KIC72281.1"/>
    </source>
</evidence>
<proteinExistence type="predicted"/>
<name>A0A0C1JP21_9BACT</name>
<comment type="caution">
    <text evidence="1">The sequence shown here is derived from an EMBL/GenBank/DDBJ whole genome shotgun (WGS) entry which is preliminary data.</text>
</comment>
<gene>
    <name evidence="1" type="ORF">DB44_CL00030</name>
</gene>
<dbReference type="AlphaFoldDB" id="A0A0C1JP21"/>
<dbReference type="PATRIC" id="fig|362787.3.peg.887"/>
<dbReference type="EMBL" id="JSAN01000058">
    <property type="protein sequence ID" value="KIC72281.1"/>
    <property type="molecule type" value="Genomic_DNA"/>
</dbReference>
<organism evidence="1 2">
    <name type="scientific">Candidatus Protochlamydia amoebophila</name>
    <dbReference type="NCBI Taxonomy" id="362787"/>
    <lineage>
        <taxon>Bacteria</taxon>
        <taxon>Pseudomonadati</taxon>
        <taxon>Chlamydiota</taxon>
        <taxon>Chlamydiia</taxon>
        <taxon>Parachlamydiales</taxon>
        <taxon>Parachlamydiaceae</taxon>
        <taxon>Candidatus Protochlamydia</taxon>
    </lineage>
</organism>
<protein>
    <submittedName>
        <fullName evidence="1">Uncharacterized protein</fullName>
    </submittedName>
</protein>
<dbReference type="Proteomes" id="UP000031465">
    <property type="component" value="Unassembled WGS sequence"/>
</dbReference>
<reference evidence="1 2" key="1">
    <citation type="journal article" date="2014" name="Mol. Biol. Evol.">
        <title>Massive expansion of Ubiquitination-related gene families within the Chlamydiae.</title>
        <authorList>
            <person name="Domman D."/>
            <person name="Collingro A."/>
            <person name="Lagkouvardos I."/>
            <person name="Gehre L."/>
            <person name="Weinmaier T."/>
            <person name="Rattei T."/>
            <person name="Subtil A."/>
            <person name="Horn M."/>
        </authorList>
    </citation>
    <scope>NUCLEOTIDE SEQUENCE [LARGE SCALE GENOMIC DNA]</scope>
    <source>
        <strain evidence="1 2">EI2</strain>
    </source>
</reference>